<feature type="compositionally biased region" description="Polar residues" evidence="5">
    <location>
        <begin position="274"/>
        <end position="283"/>
    </location>
</feature>
<dbReference type="Pfam" id="PF01822">
    <property type="entry name" value="WSC"/>
    <property type="match status" value="1"/>
</dbReference>
<evidence type="ECO:0000256" key="5">
    <source>
        <dbReference type="SAM" id="MobiDB-lite"/>
    </source>
</evidence>
<comment type="subcellular location">
    <subcellularLocation>
        <location evidence="1">Membrane</location>
        <topology evidence="1">Single-pass membrane protein</topology>
    </subcellularLocation>
</comment>
<dbReference type="PANTHER" id="PTHR15549">
    <property type="entry name" value="PAIRED IMMUNOGLOBULIN-LIKE TYPE 2 RECEPTOR"/>
    <property type="match status" value="1"/>
</dbReference>
<evidence type="ECO:0000259" key="8">
    <source>
        <dbReference type="PROSITE" id="PS51212"/>
    </source>
</evidence>
<evidence type="ECO:0000256" key="2">
    <source>
        <dbReference type="ARBA" id="ARBA00022692"/>
    </source>
</evidence>
<evidence type="ECO:0000256" key="7">
    <source>
        <dbReference type="SAM" id="SignalP"/>
    </source>
</evidence>
<dbReference type="VEuPathDB" id="FungiDB:JI435_163760"/>
<organism evidence="9 10">
    <name type="scientific">Phaeosphaeria nodorum (strain SN15 / ATCC MYA-4574 / FGSC 10173)</name>
    <name type="common">Glume blotch fungus</name>
    <name type="synonym">Parastagonospora nodorum</name>
    <dbReference type="NCBI Taxonomy" id="321614"/>
    <lineage>
        <taxon>Eukaryota</taxon>
        <taxon>Fungi</taxon>
        <taxon>Dikarya</taxon>
        <taxon>Ascomycota</taxon>
        <taxon>Pezizomycotina</taxon>
        <taxon>Dothideomycetes</taxon>
        <taxon>Pleosporomycetidae</taxon>
        <taxon>Pleosporales</taxon>
        <taxon>Pleosporineae</taxon>
        <taxon>Phaeosphaeriaceae</taxon>
        <taxon>Parastagonospora</taxon>
    </lineage>
</organism>
<feature type="chain" id="PRO_5030549909" description="WSC domain-containing protein" evidence="7">
    <location>
        <begin position="28"/>
        <end position="349"/>
    </location>
</feature>
<keyword evidence="2 6" id="KW-0812">Transmembrane</keyword>
<evidence type="ECO:0000256" key="4">
    <source>
        <dbReference type="ARBA" id="ARBA00023136"/>
    </source>
</evidence>
<feature type="compositionally biased region" description="Low complexity" evidence="5">
    <location>
        <begin position="160"/>
        <end position="189"/>
    </location>
</feature>
<evidence type="ECO:0000256" key="3">
    <source>
        <dbReference type="ARBA" id="ARBA00022989"/>
    </source>
</evidence>
<dbReference type="InterPro" id="IPR051694">
    <property type="entry name" value="Immunoregulatory_rcpt-like"/>
</dbReference>
<proteinExistence type="predicted"/>
<keyword evidence="10" id="KW-1185">Reference proteome</keyword>
<dbReference type="InterPro" id="IPR002889">
    <property type="entry name" value="WSC_carb-bd"/>
</dbReference>
<accession>A0A7U2I6Q4</accession>
<dbReference type="OrthoDB" id="2537459at2759"/>
<gene>
    <name evidence="9" type="ORF">JI435_163760</name>
</gene>
<evidence type="ECO:0000256" key="1">
    <source>
        <dbReference type="ARBA" id="ARBA00004167"/>
    </source>
</evidence>
<dbReference type="SMART" id="SM00321">
    <property type="entry name" value="WSC"/>
    <property type="match status" value="1"/>
</dbReference>
<feature type="region of interest" description="Disordered" evidence="5">
    <location>
        <begin position="328"/>
        <end position="349"/>
    </location>
</feature>
<dbReference type="AlphaFoldDB" id="A0A7U2I6Q4"/>
<dbReference type="GO" id="GO:0016020">
    <property type="term" value="C:membrane"/>
    <property type="evidence" value="ECO:0007669"/>
    <property type="project" value="UniProtKB-SubCell"/>
</dbReference>
<dbReference type="EMBL" id="CP069038">
    <property type="protein sequence ID" value="QRD03769.1"/>
    <property type="molecule type" value="Genomic_DNA"/>
</dbReference>
<evidence type="ECO:0000313" key="9">
    <source>
        <dbReference type="EMBL" id="QRD03769.1"/>
    </source>
</evidence>
<feature type="compositionally biased region" description="Polar residues" evidence="5">
    <location>
        <begin position="293"/>
        <end position="303"/>
    </location>
</feature>
<feature type="transmembrane region" description="Helical" evidence="6">
    <location>
        <begin position="200"/>
        <end position="226"/>
    </location>
</feature>
<name>A0A7U2I6Q4_PHANO</name>
<evidence type="ECO:0000256" key="6">
    <source>
        <dbReference type="SAM" id="Phobius"/>
    </source>
</evidence>
<dbReference type="Proteomes" id="UP000663193">
    <property type="component" value="Chromosome 16"/>
</dbReference>
<feature type="compositionally biased region" description="Polar residues" evidence="5">
    <location>
        <begin position="245"/>
        <end position="254"/>
    </location>
</feature>
<dbReference type="GO" id="GO:0071944">
    <property type="term" value="C:cell periphery"/>
    <property type="evidence" value="ECO:0007669"/>
    <property type="project" value="UniProtKB-ARBA"/>
</dbReference>
<sequence>MARRSAHSLSGLFAVLLVLLLATPALAAWNQAYCSKQNTADTDVYTQKFMSNGNCTDHCRDEGTFAFAVIKYQDCYCSNYIPRDQEDVSKCGKVCPGFGDENCGSIDDGLFIYIQNGSPSGTAPAPGPAKPTQEPPTSKAPSQASSQPAPTSQPPESNPTTVRTVTISGVVVTVTPSAKPSPSSTSAPARTDNEDKGPNVGAIAGGVAGGIIGLLAIIGGLIFVLWRRRKQRDAQDGDNGGSSGGITRNTSTMSKAGLLGGTREVEQPYGPARVNTNLSTMNSRYGADHESVSPGSNRRNSQPLVIDSRMNPSAVMTFAGGNLSRESVASLDDSRDYGRQLNVRNPDPS</sequence>
<keyword evidence="4 6" id="KW-0472">Membrane</keyword>
<keyword evidence="7" id="KW-0732">Signal</keyword>
<dbReference type="PROSITE" id="PS51212">
    <property type="entry name" value="WSC"/>
    <property type="match status" value="1"/>
</dbReference>
<feature type="region of interest" description="Disordered" evidence="5">
    <location>
        <begin position="232"/>
        <end position="311"/>
    </location>
</feature>
<feature type="signal peptide" evidence="7">
    <location>
        <begin position="1"/>
        <end position="27"/>
    </location>
</feature>
<feature type="region of interest" description="Disordered" evidence="5">
    <location>
        <begin position="117"/>
        <end position="197"/>
    </location>
</feature>
<evidence type="ECO:0000313" key="10">
    <source>
        <dbReference type="Proteomes" id="UP000663193"/>
    </source>
</evidence>
<feature type="compositionally biased region" description="Low complexity" evidence="5">
    <location>
        <begin position="117"/>
        <end position="150"/>
    </location>
</feature>
<feature type="domain" description="WSC" evidence="8">
    <location>
        <begin position="28"/>
        <end position="116"/>
    </location>
</feature>
<reference evidence="10" key="1">
    <citation type="journal article" date="2021" name="BMC Genomics">
        <title>Chromosome-level genome assembly and manually-curated proteome of model necrotroph Parastagonospora nodorum Sn15 reveals a genome-wide trove of candidate effector homologs, and redundancy of virulence-related functions within an accessory chromosome.</title>
        <authorList>
            <person name="Bertazzoni S."/>
            <person name="Jones D.A.B."/>
            <person name="Phan H.T."/>
            <person name="Tan K.-C."/>
            <person name="Hane J.K."/>
        </authorList>
    </citation>
    <scope>NUCLEOTIDE SEQUENCE [LARGE SCALE GENOMIC DNA]</scope>
    <source>
        <strain evidence="10">SN15 / ATCC MYA-4574 / FGSC 10173)</strain>
    </source>
</reference>
<protein>
    <recommendedName>
        <fullName evidence="8">WSC domain-containing protein</fullName>
    </recommendedName>
</protein>
<keyword evidence="3 6" id="KW-1133">Transmembrane helix</keyword>
<dbReference type="PANTHER" id="PTHR15549:SF33">
    <property type="entry name" value="MEMBRANE PROTEIN WSC4, PUTATIVE (AFU_ORTHOLOGUE AFUA_5G09020)-RELATED"/>
    <property type="match status" value="1"/>
</dbReference>